<protein>
    <submittedName>
        <fullName evidence="1">Uncharacterized protein</fullName>
    </submittedName>
</protein>
<dbReference type="Proteomes" id="UP000614811">
    <property type="component" value="Unassembled WGS sequence"/>
</dbReference>
<dbReference type="AlphaFoldDB" id="A0A918RFQ3"/>
<organism evidence="1 2">
    <name type="scientific">Arenicella chitinivorans</name>
    <dbReference type="NCBI Taxonomy" id="1329800"/>
    <lineage>
        <taxon>Bacteria</taxon>
        <taxon>Pseudomonadati</taxon>
        <taxon>Pseudomonadota</taxon>
        <taxon>Gammaproteobacteria</taxon>
        <taxon>Arenicellales</taxon>
        <taxon>Arenicellaceae</taxon>
        <taxon>Arenicella</taxon>
    </lineage>
</organism>
<comment type="caution">
    <text evidence="1">The sequence shown here is derived from an EMBL/GenBank/DDBJ whole genome shotgun (WGS) entry which is preliminary data.</text>
</comment>
<reference evidence="1" key="1">
    <citation type="journal article" date="2014" name="Int. J. Syst. Evol. Microbiol.">
        <title>Complete genome sequence of Corynebacterium casei LMG S-19264T (=DSM 44701T), isolated from a smear-ripened cheese.</title>
        <authorList>
            <consortium name="US DOE Joint Genome Institute (JGI-PGF)"/>
            <person name="Walter F."/>
            <person name="Albersmeier A."/>
            <person name="Kalinowski J."/>
            <person name="Ruckert C."/>
        </authorList>
    </citation>
    <scope>NUCLEOTIDE SEQUENCE</scope>
    <source>
        <strain evidence="1">KCTC 12711</strain>
    </source>
</reference>
<evidence type="ECO:0000313" key="1">
    <source>
        <dbReference type="EMBL" id="GGZ98317.1"/>
    </source>
</evidence>
<proteinExistence type="predicted"/>
<dbReference type="EMBL" id="BMXA01000001">
    <property type="protein sequence ID" value="GGZ98317.1"/>
    <property type="molecule type" value="Genomic_DNA"/>
</dbReference>
<sequence>MRNRAMTMFTHLISPDVAKRAVITLGWMTILIAPAFESRADPGAGFSCHHWGENAKNVLADYRIRLESGMDNPEAGTKEMVSYENMNEGKTGKLYYDTIFPKVFALVSPETIYVIAKEFCESMPDDAFIPDNFY</sequence>
<accession>A0A918RFQ3</accession>
<keyword evidence="2" id="KW-1185">Reference proteome</keyword>
<reference evidence="1" key="2">
    <citation type="submission" date="2020-09" db="EMBL/GenBank/DDBJ databases">
        <authorList>
            <person name="Sun Q."/>
            <person name="Kim S."/>
        </authorList>
    </citation>
    <scope>NUCLEOTIDE SEQUENCE</scope>
    <source>
        <strain evidence="1">KCTC 12711</strain>
    </source>
</reference>
<name>A0A918RFQ3_9GAMM</name>
<gene>
    <name evidence="1" type="ORF">GCM10008090_03430</name>
</gene>
<evidence type="ECO:0000313" key="2">
    <source>
        <dbReference type="Proteomes" id="UP000614811"/>
    </source>
</evidence>